<evidence type="ECO:0000256" key="2">
    <source>
        <dbReference type="ARBA" id="ARBA00005025"/>
    </source>
</evidence>
<dbReference type="UniPathway" id="UPA00047">
    <property type="reaction ID" value="UER00055"/>
</dbReference>
<comment type="caution">
    <text evidence="16">The sequence shown here is derived from an EMBL/GenBank/DDBJ whole genome shotgun (WGS) entry which is preliminary data.</text>
</comment>
<evidence type="ECO:0000256" key="12">
    <source>
        <dbReference type="RuleBase" id="RU003591"/>
    </source>
</evidence>
<comment type="pathway">
    <text evidence="1 12">Amino-acid biosynthesis; L-isoleucine biosynthesis; L-isoleucine from 2-oxobutanoate: step 1/4.</text>
</comment>
<gene>
    <name evidence="16" type="primary">ilvB</name>
    <name evidence="16" type="ORF">E6H00_12035</name>
</gene>
<organism evidence="16 17">
    <name type="scientific">Candidatus Segetimicrobium genomatis</name>
    <dbReference type="NCBI Taxonomy" id="2569760"/>
    <lineage>
        <taxon>Bacteria</taxon>
        <taxon>Bacillati</taxon>
        <taxon>Candidatus Sysuimicrobiota</taxon>
        <taxon>Candidatus Sysuimicrobiia</taxon>
        <taxon>Candidatus Sysuimicrobiales</taxon>
        <taxon>Candidatus Segetimicrobiaceae</taxon>
        <taxon>Candidatus Segetimicrobium</taxon>
    </lineage>
</organism>
<dbReference type="InterPro" id="IPR012846">
    <property type="entry name" value="Acetolactate_synth_lsu"/>
</dbReference>
<dbReference type="CDD" id="cd02015">
    <property type="entry name" value="TPP_AHAS"/>
    <property type="match status" value="1"/>
</dbReference>
<dbReference type="GO" id="GO:0030976">
    <property type="term" value="F:thiamine pyrophosphate binding"/>
    <property type="evidence" value="ECO:0007669"/>
    <property type="project" value="UniProtKB-UniRule"/>
</dbReference>
<dbReference type="InterPro" id="IPR029035">
    <property type="entry name" value="DHS-like_NAD/FAD-binding_dom"/>
</dbReference>
<dbReference type="GO" id="GO:0000287">
    <property type="term" value="F:magnesium ion binding"/>
    <property type="evidence" value="ECO:0007669"/>
    <property type="project" value="UniProtKB-UniRule"/>
</dbReference>
<dbReference type="InterPro" id="IPR012000">
    <property type="entry name" value="Thiamin_PyroP_enz_cen_dom"/>
</dbReference>
<evidence type="ECO:0000259" key="14">
    <source>
        <dbReference type="Pfam" id="PF02775"/>
    </source>
</evidence>
<reference evidence="16 17" key="1">
    <citation type="journal article" date="2019" name="Nat. Microbiol.">
        <title>Mediterranean grassland soil C-N compound turnover is dependent on rainfall and depth, and is mediated by genomically divergent microorganisms.</title>
        <authorList>
            <person name="Diamond S."/>
            <person name="Andeer P.F."/>
            <person name="Li Z."/>
            <person name="Crits-Christoph A."/>
            <person name="Burstein D."/>
            <person name="Anantharaman K."/>
            <person name="Lane K.R."/>
            <person name="Thomas B.C."/>
            <person name="Pan C."/>
            <person name="Northen T.R."/>
            <person name="Banfield J.F."/>
        </authorList>
    </citation>
    <scope>NUCLEOTIDE SEQUENCE [LARGE SCALE GENOMIC DNA]</scope>
    <source>
        <strain evidence="16">NP_3</strain>
    </source>
</reference>
<dbReference type="InterPro" id="IPR029061">
    <property type="entry name" value="THDP-binding"/>
</dbReference>
<dbReference type="InterPro" id="IPR012001">
    <property type="entry name" value="Thiamin_PyroP_enz_TPP-bd_dom"/>
</dbReference>
<evidence type="ECO:0000256" key="3">
    <source>
        <dbReference type="ARBA" id="ARBA00007812"/>
    </source>
</evidence>
<comment type="cofactor">
    <cofactor evidence="12">
        <name>Mg(2+)</name>
        <dbReference type="ChEBI" id="CHEBI:18420"/>
    </cofactor>
    <text evidence="12">Binds 1 Mg(2+) ion per subunit.</text>
</comment>
<accession>A0A537JYQ6</accession>
<evidence type="ECO:0000256" key="1">
    <source>
        <dbReference type="ARBA" id="ARBA00004974"/>
    </source>
</evidence>
<feature type="domain" description="Thiamine pyrophosphate enzyme N-terminal TPP-binding" evidence="15">
    <location>
        <begin position="1"/>
        <end position="117"/>
    </location>
</feature>
<dbReference type="GO" id="GO:0009099">
    <property type="term" value="P:L-valine biosynthetic process"/>
    <property type="evidence" value="ECO:0007669"/>
    <property type="project" value="UniProtKB-UniPathway"/>
</dbReference>
<keyword evidence="7 12" id="KW-0479">Metal-binding</keyword>
<evidence type="ECO:0000313" key="16">
    <source>
        <dbReference type="EMBL" id="TMI88673.1"/>
    </source>
</evidence>
<keyword evidence="6 12" id="KW-0808">Transferase</keyword>
<dbReference type="InterPro" id="IPR039368">
    <property type="entry name" value="AHAS_TPP"/>
</dbReference>
<dbReference type="SUPFAM" id="SSF52467">
    <property type="entry name" value="DHS-like NAD/FAD-binding domain"/>
    <property type="match status" value="1"/>
</dbReference>
<dbReference type="Proteomes" id="UP000318509">
    <property type="component" value="Unassembled WGS sequence"/>
</dbReference>
<proteinExistence type="inferred from homology"/>
<sequence>MSGARALIECLNRTGVEVIFGHPGGAALPLYDALYDAREIRHVLVRHEQVAAHAAVGYHRVTGKIGVCMATSGPGATNLLTGITDAMMDSAGIVAITGQVSTLSIGTDAFQEADVMGLTTSITKHNWLVQTPQDLPRMVLQSFLIAGMGRPGPVLVDIPRDIAQTETEFEFPEQVTLRTGKVPPAVPSPNQIAAAAALLSGASRPIVYAGGGVLSSNAAAELTAFARKTRIPVTTTLMGKGGFPETDPLSLGMLGMHGTAYANYAINAADVILAVGVRFDDRVTGRLKDFAPHARFIHIDIDPAEIGKNKPAHVPIVGDAKEALRVLAAQVTAPDGEAWHRQIAEWKERYPLRYRQEGEVILPQFAIDEIYRLTQGKAIVATDVGQHQMWAAQFYRSTEPRTWVTSGGLGAMGFGFPAAIGAQIGRPDALVCAIVGDGGFQMTMQDLATAVEWGLPIKIYIINNKSLGMVRQWQQLFYRERYSHVWLQNPDFAKLAEAFGAVGITVRRPEEVAPAIERSLAVTDRPCLVDFFCRPEENCYPMIPSGQSIKEMIVEGK</sequence>
<feature type="domain" description="Thiamine pyrophosphate enzyme TPP-binding" evidence="14">
    <location>
        <begin position="383"/>
        <end position="531"/>
    </location>
</feature>
<dbReference type="FunFam" id="3.40.50.970:FF:000007">
    <property type="entry name" value="Acetolactate synthase"/>
    <property type="match status" value="1"/>
</dbReference>
<evidence type="ECO:0000256" key="4">
    <source>
        <dbReference type="ARBA" id="ARBA00013145"/>
    </source>
</evidence>
<evidence type="ECO:0000313" key="17">
    <source>
        <dbReference type="Proteomes" id="UP000318509"/>
    </source>
</evidence>
<comment type="pathway">
    <text evidence="2 12">Amino-acid biosynthesis; L-valine biosynthesis; L-valine from pyruvate: step 1/4.</text>
</comment>
<dbReference type="NCBIfam" id="TIGR00118">
    <property type="entry name" value="acolac_lg"/>
    <property type="match status" value="1"/>
</dbReference>
<dbReference type="InterPro" id="IPR045229">
    <property type="entry name" value="TPP_enz"/>
</dbReference>
<evidence type="ECO:0000256" key="6">
    <source>
        <dbReference type="ARBA" id="ARBA00022679"/>
    </source>
</evidence>
<evidence type="ECO:0000256" key="5">
    <source>
        <dbReference type="ARBA" id="ARBA00022605"/>
    </source>
</evidence>
<name>A0A537JYQ6_9BACT</name>
<dbReference type="SUPFAM" id="SSF52518">
    <property type="entry name" value="Thiamin diphosphate-binding fold (THDP-binding)"/>
    <property type="match status" value="2"/>
</dbReference>
<feature type="domain" description="Thiamine pyrophosphate enzyme central" evidence="13">
    <location>
        <begin position="192"/>
        <end position="327"/>
    </location>
</feature>
<evidence type="ECO:0000256" key="7">
    <source>
        <dbReference type="ARBA" id="ARBA00022723"/>
    </source>
</evidence>
<keyword evidence="10 12" id="KW-0100">Branched-chain amino acid biosynthesis</keyword>
<dbReference type="InterPro" id="IPR011766">
    <property type="entry name" value="TPP_enzyme_TPP-bd"/>
</dbReference>
<dbReference type="GO" id="GO:0009097">
    <property type="term" value="P:isoleucine biosynthetic process"/>
    <property type="evidence" value="ECO:0007669"/>
    <property type="project" value="UniProtKB-UniPathway"/>
</dbReference>
<keyword evidence="5 12" id="KW-0028">Amino-acid biosynthesis</keyword>
<dbReference type="PANTHER" id="PTHR18968">
    <property type="entry name" value="THIAMINE PYROPHOSPHATE ENZYMES"/>
    <property type="match status" value="1"/>
</dbReference>
<dbReference type="UniPathway" id="UPA00049">
    <property type="reaction ID" value="UER00059"/>
</dbReference>
<keyword evidence="9 12" id="KW-0786">Thiamine pyrophosphate</keyword>
<dbReference type="Gene3D" id="3.40.50.1220">
    <property type="entry name" value="TPP-binding domain"/>
    <property type="match status" value="1"/>
</dbReference>
<evidence type="ECO:0000256" key="10">
    <source>
        <dbReference type="ARBA" id="ARBA00023304"/>
    </source>
</evidence>
<dbReference type="EMBL" id="VBAK01000137">
    <property type="protein sequence ID" value="TMI88673.1"/>
    <property type="molecule type" value="Genomic_DNA"/>
</dbReference>
<evidence type="ECO:0000256" key="9">
    <source>
        <dbReference type="ARBA" id="ARBA00023052"/>
    </source>
</evidence>
<comment type="cofactor">
    <cofactor evidence="12">
        <name>thiamine diphosphate</name>
        <dbReference type="ChEBI" id="CHEBI:58937"/>
    </cofactor>
    <text evidence="12">Binds 1 thiamine pyrophosphate per subunit.</text>
</comment>
<dbReference type="GO" id="GO:0050660">
    <property type="term" value="F:flavin adenine dinucleotide binding"/>
    <property type="evidence" value="ECO:0007669"/>
    <property type="project" value="InterPro"/>
</dbReference>
<dbReference type="Pfam" id="PF02776">
    <property type="entry name" value="TPP_enzyme_N"/>
    <property type="match status" value="1"/>
</dbReference>
<dbReference type="PANTHER" id="PTHR18968:SF13">
    <property type="entry name" value="ACETOLACTATE SYNTHASE CATALYTIC SUBUNIT, MITOCHONDRIAL"/>
    <property type="match status" value="1"/>
</dbReference>
<comment type="catalytic activity">
    <reaction evidence="11 12">
        <text>2 pyruvate + H(+) = (2S)-2-acetolactate + CO2</text>
        <dbReference type="Rhea" id="RHEA:25249"/>
        <dbReference type="ChEBI" id="CHEBI:15361"/>
        <dbReference type="ChEBI" id="CHEBI:15378"/>
        <dbReference type="ChEBI" id="CHEBI:16526"/>
        <dbReference type="ChEBI" id="CHEBI:58476"/>
        <dbReference type="EC" id="2.2.1.6"/>
    </reaction>
</comment>
<evidence type="ECO:0000256" key="8">
    <source>
        <dbReference type="ARBA" id="ARBA00022842"/>
    </source>
</evidence>
<evidence type="ECO:0000259" key="15">
    <source>
        <dbReference type="Pfam" id="PF02776"/>
    </source>
</evidence>
<protein>
    <recommendedName>
        <fullName evidence="4 12">Acetolactate synthase</fullName>
        <ecNumber evidence="4 12">2.2.1.6</ecNumber>
    </recommendedName>
</protein>
<dbReference type="GO" id="GO:0005948">
    <property type="term" value="C:acetolactate synthase complex"/>
    <property type="evidence" value="ECO:0007669"/>
    <property type="project" value="TreeGrafter"/>
</dbReference>
<keyword evidence="8 12" id="KW-0460">Magnesium</keyword>
<dbReference type="Pfam" id="PF00205">
    <property type="entry name" value="TPP_enzyme_M"/>
    <property type="match status" value="1"/>
</dbReference>
<dbReference type="CDD" id="cd07035">
    <property type="entry name" value="TPP_PYR_POX_like"/>
    <property type="match status" value="1"/>
</dbReference>
<evidence type="ECO:0000256" key="11">
    <source>
        <dbReference type="ARBA" id="ARBA00048670"/>
    </source>
</evidence>
<dbReference type="Pfam" id="PF02775">
    <property type="entry name" value="TPP_enzyme_C"/>
    <property type="match status" value="1"/>
</dbReference>
<dbReference type="AlphaFoldDB" id="A0A537JYQ6"/>
<dbReference type="Gene3D" id="3.40.50.970">
    <property type="match status" value="2"/>
</dbReference>
<dbReference type="GO" id="GO:0003984">
    <property type="term" value="F:acetolactate synthase activity"/>
    <property type="evidence" value="ECO:0007669"/>
    <property type="project" value="UniProtKB-EC"/>
</dbReference>
<evidence type="ECO:0000259" key="13">
    <source>
        <dbReference type="Pfam" id="PF00205"/>
    </source>
</evidence>
<dbReference type="EC" id="2.2.1.6" evidence="4 12"/>
<dbReference type="FunFam" id="3.40.50.1220:FF:000008">
    <property type="entry name" value="Acetolactate synthase"/>
    <property type="match status" value="1"/>
</dbReference>
<comment type="similarity">
    <text evidence="3 12">Belongs to the TPP enzyme family.</text>
</comment>